<evidence type="ECO:0000313" key="2">
    <source>
        <dbReference type="EMBL" id="CAG8954418.1"/>
    </source>
</evidence>
<comment type="caution">
    <text evidence="2">The sequence shown here is derived from an EMBL/GenBank/DDBJ whole genome shotgun (WGS) entry which is preliminary data.</text>
</comment>
<dbReference type="OrthoDB" id="10317269at2759"/>
<gene>
    <name evidence="2" type="ORF">HYFRA_00006045</name>
</gene>
<keyword evidence="3" id="KW-1185">Reference proteome</keyword>
<dbReference type="AlphaFoldDB" id="A0A9N9KXI4"/>
<dbReference type="EMBL" id="CAJVRL010000056">
    <property type="protein sequence ID" value="CAG8954418.1"/>
    <property type="molecule type" value="Genomic_DNA"/>
</dbReference>
<dbReference type="Proteomes" id="UP000696280">
    <property type="component" value="Unassembled WGS sequence"/>
</dbReference>
<evidence type="ECO:0000313" key="3">
    <source>
        <dbReference type="Proteomes" id="UP000696280"/>
    </source>
</evidence>
<reference evidence="2" key="1">
    <citation type="submission" date="2021-07" db="EMBL/GenBank/DDBJ databases">
        <authorList>
            <person name="Durling M."/>
        </authorList>
    </citation>
    <scope>NUCLEOTIDE SEQUENCE</scope>
</reference>
<name>A0A9N9KXI4_9HELO</name>
<keyword evidence="1" id="KW-0732">Signal</keyword>
<accession>A0A9N9KXI4</accession>
<sequence length="61" mass="6471">MKFTIIATFFIAAVSAVSIPAAIEKRCVADGEKCIASNDCCSNYCGFPNGSQANGLRCTYK</sequence>
<protein>
    <submittedName>
        <fullName evidence="2">Uncharacterized protein</fullName>
    </submittedName>
</protein>
<feature type="chain" id="PRO_5040505135" evidence="1">
    <location>
        <begin position="17"/>
        <end position="61"/>
    </location>
</feature>
<feature type="signal peptide" evidence="1">
    <location>
        <begin position="1"/>
        <end position="16"/>
    </location>
</feature>
<evidence type="ECO:0000256" key="1">
    <source>
        <dbReference type="SAM" id="SignalP"/>
    </source>
</evidence>
<organism evidence="2 3">
    <name type="scientific">Hymenoscyphus fraxineus</name>
    <dbReference type="NCBI Taxonomy" id="746836"/>
    <lineage>
        <taxon>Eukaryota</taxon>
        <taxon>Fungi</taxon>
        <taxon>Dikarya</taxon>
        <taxon>Ascomycota</taxon>
        <taxon>Pezizomycotina</taxon>
        <taxon>Leotiomycetes</taxon>
        <taxon>Helotiales</taxon>
        <taxon>Helotiaceae</taxon>
        <taxon>Hymenoscyphus</taxon>
    </lineage>
</organism>
<proteinExistence type="predicted"/>